<keyword evidence="3" id="KW-1185">Reference proteome</keyword>
<dbReference type="OrthoDB" id="9971300at2"/>
<keyword evidence="1" id="KW-0472">Membrane</keyword>
<feature type="transmembrane region" description="Helical" evidence="1">
    <location>
        <begin position="37"/>
        <end position="56"/>
    </location>
</feature>
<dbReference type="RefSeq" id="WP_055740268.1">
    <property type="nucleotide sequence ID" value="NZ_JAAIWL010000008.1"/>
</dbReference>
<keyword evidence="1" id="KW-1133">Transmembrane helix</keyword>
<protein>
    <submittedName>
        <fullName evidence="2">Uncharacterized protein</fullName>
    </submittedName>
</protein>
<keyword evidence="1" id="KW-0812">Transmembrane</keyword>
<gene>
    <name evidence="2" type="ORF">AN964_13975</name>
</gene>
<name>A0A0Q3TLF0_9BACI</name>
<dbReference type="PATRIC" id="fig|157838.3.peg.3103"/>
<dbReference type="EMBL" id="LJJC01000004">
    <property type="protein sequence ID" value="KQL54497.1"/>
    <property type="molecule type" value="Genomic_DNA"/>
</dbReference>
<sequence length="94" mass="11061">MDYLYVIIGGLVYGFVIWNLALYLVNIFTKYKLDKTLAMVISLFVSFILTEILGFIFYPTAMVFHAPLLLFFFLYDFVKSRKEINNKQTENPLE</sequence>
<dbReference type="AlphaFoldDB" id="A0A0Q3TLF0"/>
<dbReference type="Proteomes" id="UP000051888">
    <property type="component" value="Unassembled WGS sequence"/>
</dbReference>
<evidence type="ECO:0000256" key="1">
    <source>
        <dbReference type="SAM" id="Phobius"/>
    </source>
</evidence>
<proteinExistence type="predicted"/>
<comment type="caution">
    <text evidence="2">The sequence shown here is derived from an EMBL/GenBank/DDBJ whole genome shotgun (WGS) entry which is preliminary data.</text>
</comment>
<feature type="transmembrane region" description="Helical" evidence="1">
    <location>
        <begin position="62"/>
        <end position="78"/>
    </location>
</feature>
<evidence type="ECO:0000313" key="2">
    <source>
        <dbReference type="EMBL" id="KQL54497.1"/>
    </source>
</evidence>
<reference evidence="2 3" key="1">
    <citation type="submission" date="2015-09" db="EMBL/GenBank/DDBJ databases">
        <title>Genome sequencing project for genomic taxonomy and phylogenomics of Bacillus-like bacteria.</title>
        <authorList>
            <person name="Liu B."/>
            <person name="Wang J."/>
            <person name="Zhu Y."/>
            <person name="Liu G."/>
            <person name="Chen Q."/>
            <person name="Chen Z."/>
            <person name="Lan J."/>
            <person name="Che J."/>
            <person name="Ge C."/>
            <person name="Shi H."/>
            <person name="Pan Z."/>
            <person name="Liu X."/>
        </authorList>
    </citation>
    <scope>NUCLEOTIDE SEQUENCE [LARGE SCALE GENOMIC DNA]</scope>
    <source>
        <strain evidence="2 3">LMG 18435</strain>
    </source>
</reference>
<dbReference type="STRING" id="157838.AN964_13975"/>
<organism evidence="2 3">
    <name type="scientific">Heyndrickxia shackletonii</name>
    <dbReference type="NCBI Taxonomy" id="157838"/>
    <lineage>
        <taxon>Bacteria</taxon>
        <taxon>Bacillati</taxon>
        <taxon>Bacillota</taxon>
        <taxon>Bacilli</taxon>
        <taxon>Bacillales</taxon>
        <taxon>Bacillaceae</taxon>
        <taxon>Heyndrickxia</taxon>
    </lineage>
</organism>
<evidence type="ECO:0000313" key="3">
    <source>
        <dbReference type="Proteomes" id="UP000051888"/>
    </source>
</evidence>
<accession>A0A0Q3TLF0</accession>
<feature type="transmembrane region" description="Helical" evidence="1">
    <location>
        <begin position="6"/>
        <end position="25"/>
    </location>
</feature>